<accession>A0A2W2ABU2</accession>
<dbReference type="OrthoDB" id="9865386at2"/>
<dbReference type="Proteomes" id="UP000248745">
    <property type="component" value="Unassembled WGS sequence"/>
</dbReference>
<evidence type="ECO:0000313" key="2">
    <source>
        <dbReference type="EMBL" id="PZF72885.1"/>
    </source>
</evidence>
<organism evidence="2 3">
    <name type="scientific">Taibaiella soli</name>
    <dbReference type="NCBI Taxonomy" id="1649169"/>
    <lineage>
        <taxon>Bacteria</taxon>
        <taxon>Pseudomonadati</taxon>
        <taxon>Bacteroidota</taxon>
        <taxon>Chitinophagia</taxon>
        <taxon>Chitinophagales</taxon>
        <taxon>Chitinophagaceae</taxon>
        <taxon>Taibaiella</taxon>
    </lineage>
</organism>
<feature type="signal peptide" evidence="1">
    <location>
        <begin position="1"/>
        <end position="23"/>
    </location>
</feature>
<evidence type="ECO:0000313" key="3">
    <source>
        <dbReference type="Proteomes" id="UP000248745"/>
    </source>
</evidence>
<keyword evidence="3" id="KW-1185">Reference proteome</keyword>
<evidence type="ECO:0008006" key="4">
    <source>
        <dbReference type="Google" id="ProtNLM"/>
    </source>
</evidence>
<keyword evidence="1" id="KW-0732">Signal</keyword>
<name>A0A2W2ABU2_9BACT</name>
<dbReference type="AlphaFoldDB" id="A0A2W2ABU2"/>
<protein>
    <recommendedName>
        <fullName evidence="4">DUF4625 domain-containing protein</fullName>
    </recommendedName>
</protein>
<feature type="chain" id="PRO_5015860573" description="DUF4625 domain-containing protein" evidence="1">
    <location>
        <begin position="24"/>
        <end position="134"/>
    </location>
</feature>
<dbReference type="PROSITE" id="PS51257">
    <property type="entry name" value="PROKAR_LIPOPROTEIN"/>
    <property type="match status" value="1"/>
</dbReference>
<dbReference type="EMBL" id="QKTW01000016">
    <property type="protein sequence ID" value="PZF72885.1"/>
    <property type="molecule type" value="Genomic_DNA"/>
</dbReference>
<proteinExistence type="predicted"/>
<sequence length="134" mass="14744">MRFLKTGILGIILLAIGATSCQKKDNTPATADQVQMTIMSPNPGQIFQQGDSVHINAKVTFVTELHGYELKITDTSTGFIVYDDAEHVHDDHFDISDTWFNSVAQATSLRLDLIAVVDHDGTVATKTIYLQTHP</sequence>
<evidence type="ECO:0000256" key="1">
    <source>
        <dbReference type="SAM" id="SignalP"/>
    </source>
</evidence>
<gene>
    <name evidence="2" type="ORF">DN068_10760</name>
</gene>
<reference evidence="2 3" key="1">
    <citation type="submission" date="2018-06" db="EMBL/GenBank/DDBJ databases">
        <title>Mucibacter soli gen. nov., sp. nov., a new member of the family Chitinophagaceae producing mucin.</title>
        <authorList>
            <person name="Kim M.-K."/>
            <person name="Park S."/>
            <person name="Kim T.-S."/>
            <person name="Joung Y."/>
            <person name="Han J.-H."/>
            <person name="Kim S.B."/>
        </authorList>
    </citation>
    <scope>NUCLEOTIDE SEQUENCE [LARGE SCALE GENOMIC DNA]</scope>
    <source>
        <strain evidence="2 3">R1-15</strain>
    </source>
</reference>
<comment type="caution">
    <text evidence="2">The sequence shown here is derived from an EMBL/GenBank/DDBJ whole genome shotgun (WGS) entry which is preliminary data.</text>
</comment>
<dbReference type="RefSeq" id="WP_110998918.1">
    <property type="nucleotide sequence ID" value="NZ_QKTW01000016.1"/>
</dbReference>